<gene>
    <name evidence="2" type="primary">ABSGL_12750.1 scaffold 13503</name>
</gene>
<evidence type="ECO:0000256" key="1">
    <source>
        <dbReference type="SAM" id="MobiDB-lite"/>
    </source>
</evidence>
<feature type="compositionally biased region" description="Polar residues" evidence="1">
    <location>
        <begin position="173"/>
        <end position="185"/>
    </location>
</feature>
<organism evidence="2">
    <name type="scientific">Absidia glauca</name>
    <name type="common">Pin mould</name>
    <dbReference type="NCBI Taxonomy" id="4829"/>
    <lineage>
        <taxon>Eukaryota</taxon>
        <taxon>Fungi</taxon>
        <taxon>Fungi incertae sedis</taxon>
        <taxon>Mucoromycota</taxon>
        <taxon>Mucoromycotina</taxon>
        <taxon>Mucoromycetes</taxon>
        <taxon>Mucorales</taxon>
        <taxon>Cunninghamellaceae</taxon>
        <taxon>Absidia</taxon>
    </lineage>
</organism>
<evidence type="ECO:0000313" key="2">
    <source>
        <dbReference type="EMBL" id="SAM07112.1"/>
    </source>
</evidence>
<feature type="compositionally biased region" description="Acidic residues" evidence="1">
    <location>
        <begin position="124"/>
        <end position="133"/>
    </location>
</feature>
<dbReference type="InParanoid" id="A0A168RLQ8"/>
<keyword evidence="3" id="KW-1185">Reference proteome</keyword>
<reference evidence="2" key="1">
    <citation type="submission" date="2016-04" db="EMBL/GenBank/DDBJ databases">
        <authorList>
            <person name="Evans L.H."/>
            <person name="Alamgir A."/>
            <person name="Owens N."/>
            <person name="Weber N.D."/>
            <person name="Virtaneva K."/>
            <person name="Barbian K."/>
            <person name="Babar A."/>
            <person name="Rosenke K."/>
        </authorList>
    </citation>
    <scope>NUCLEOTIDE SEQUENCE [LARGE SCALE GENOMIC DNA]</scope>
    <source>
        <strain evidence="2">CBS 101.48</strain>
    </source>
</reference>
<protein>
    <submittedName>
        <fullName evidence="2">Uncharacterized protein</fullName>
    </submittedName>
</protein>
<name>A0A168RLQ8_ABSGL</name>
<sequence>MSFASTIMENQQAQSQASKHLGSLLKLQQQPERGAEGNYEAALGVLNQLFTAADERMETDNDKRVVGLLKSQVVTFIKTTLGVHGFDHGDSSQQSSDNQPSLSWSEVSTMPDEPRHSPRPARLDEDDDEEDDGFAERAETLHLEKLALEYNTYDKGDDEPDSEDEQPAVLSRGIQSRGVQSRNDGFQTVQKKRYRRNQYRRQGGVACQEFRPTYLNSLPTDTYCIPIFFPSEDSYDASIEKRTN</sequence>
<feature type="compositionally biased region" description="Acidic residues" evidence="1">
    <location>
        <begin position="156"/>
        <end position="166"/>
    </location>
</feature>
<dbReference type="Proteomes" id="UP000078561">
    <property type="component" value="Unassembled WGS sequence"/>
</dbReference>
<dbReference type="STRING" id="4829.A0A168RLQ8"/>
<evidence type="ECO:0000313" key="3">
    <source>
        <dbReference type="Proteomes" id="UP000078561"/>
    </source>
</evidence>
<dbReference type="AlphaFoldDB" id="A0A168RLQ8"/>
<feature type="region of interest" description="Disordered" evidence="1">
    <location>
        <begin position="87"/>
        <end position="133"/>
    </location>
</feature>
<feature type="region of interest" description="Disordered" evidence="1">
    <location>
        <begin position="153"/>
        <end position="185"/>
    </location>
</feature>
<proteinExistence type="predicted"/>
<feature type="compositionally biased region" description="Low complexity" evidence="1">
    <location>
        <begin position="91"/>
        <end position="103"/>
    </location>
</feature>
<dbReference type="EMBL" id="LT554726">
    <property type="protein sequence ID" value="SAM07112.1"/>
    <property type="molecule type" value="Genomic_DNA"/>
</dbReference>
<dbReference type="OrthoDB" id="5205528at2759"/>
<accession>A0A168RLQ8</accession>